<evidence type="ECO:0000256" key="3">
    <source>
        <dbReference type="ARBA" id="ARBA00009592"/>
    </source>
</evidence>
<evidence type="ECO:0000256" key="6">
    <source>
        <dbReference type="ARBA" id="ARBA00022692"/>
    </source>
</evidence>
<evidence type="ECO:0000256" key="7">
    <source>
        <dbReference type="ARBA" id="ARBA00022729"/>
    </source>
</evidence>
<protein>
    <recommendedName>
        <fullName evidence="12">Leucine-rich repeat-containing N-terminal plant-type domain-containing protein</fullName>
    </recommendedName>
</protein>
<comment type="similarity">
    <text evidence="3">Belongs to the RLP family.</text>
</comment>
<dbReference type="FunFam" id="3.80.10.10:FF:000383">
    <property type="entry name" value="Leucine-rich repeat receptor protein kinase EMS1"/>
    <property type="match status" value="1"/>
</dbReference>
<evidence type="ECO:0000256" key="11">
    <source>
        <dbReference type="ARBA" id="ARBA00023180"/>
    </source>
</evidence>
<keyword evidence="6" id="KW-0812">Transmembrane</keyword>
<evidence type="ECO:0000313" key="13">
    <source>
        <dbReference type="EMBL" id="GKU95854.1"/>
    </source>
</evidence>
<name>A0AAV5IC03_9ROSI</name>
<keyword evidence="9" id="KW-1133">Transmembrane helix</keyword>
<sequence>MEGRSMVLRQLSSAVLFYTFFYMNQLNLVPTPMAGAVSVTNETDYQALLEIKKAIWTDPFGVFNSWNASIHFCNWAGLFISTNHLEGSIPAELGHIRLEMLQLSLNRLSGEIPFSLYNITSISLFSVAFNQLRGQLPSDIGLTLPKLEGFFAGGNQLSGPIPASLANASGLIQIDISQNAITGPLPLNLGNLEQLPLLHFGGNPVGTGKGDVDFISSLSNCSSLRILWLPQDQLKGVLPGSIANLSSNLLLFRLDGNYLSGNIPQGIENLVNLELLALYSNEITGSIPDSIGQLSRLQVFIMADNKFSGKIPSSIGNMTLLSRLILEANMLEQAIPSSVGNCTVLQELILSTNRLVGKIPEGVIGLSSLSLGLGLARNNLTGPLPPQVGNLENLILLDISESKLSGEIPNTLGRCLQLQSLNLAGWQVIFSLEKYLHPLKT</sequence>
<dbReference type="EMBL" id="BPVZ01000009">
    <property type="protein sequence ID" value="GKU95854.1"/>
    <property type="molecule type" value="Genomic_DNA"/>
</dbReference>
<evidence type="ECO:0000256" key="2">
    <source>
        <dbReference type="ARBA" id="ARBA00004479"/>
    </source>
</evidence>
<dbReference type="PANTHER" id="PTHR48009">
    <property type="entry name" value="LEUCINE-RICH REPEAT (LRR) FAMILY PROTEIN"/>
    <property type="match status" value="1"/>
</dbReference>
<organism evidence="13 14">
    <name type="scientific">Rubroshorea leprosula</name>
    <dbReference type="NCBI Taxonomy" id="152421"/>
    <lineage>
        <taxon>Eukaryota</taxon>
        <taxon>Viridiplantae</taxon>
        <taxon>Streptophyta</taxon>
        <taxon>Embryophyta</taxon>
        <taxon>Tracheophyta</taxon>
        <taxon>Spermatophyta</taxon>
        <taxon>Magnoliopsida</taxon>
        <taxon>eudicotyledons</taxon>
        <taxon>Gunneridae</taxon>
        <taxon>Pentapetalae</taxon>
        <taxon>rosids</taxon>
        <taxon>malvids</taxon>
        <taxon>Malvales</taxon>
        <taxon>Dipterocarpaceae</taxon>
        <taxon>Rubroshorea</taxon>
    </lineage>
</organism>
<dbReference type="InterPro" id="IPR013210">
    <property type="entry name" value="LRR_N_plant-typ"/>
</dbReference>
<evidence type="ECO:0000256" key="1">
    <source>
        <dbReference type="ARBA" id="ARBA00004236"/>
    </source>
</evidence>
<keyword evidence="14" id="KW-1185">Reference proteome</keyword>
<keyword evidence="4" id="KW-1003">Cell membrane</keyword>
<dbReference type="GO" id="GO:0005886">
    <property type="term" value="C:plasma membrane"/>
    <property type="evidence" value="ECO:0007669"/>
    <property type="project" value="UniProtKB-SubCell"/>
</dbReference>
<evidence type="ECO:0000256" key="4">
    <source>
        <dbReference type="ARBA" id="ARBA00022475"/>
    </source>
</evidence>
<dbReference type="AlphaFoldDB" id="A0AAV5IC03"/>
<dbReference type="Proteomes" id="UP001054252">
    <property type="component" value="Unassembled WGS sequence"/>
</dbReference>
<keyword evidence="8" id="KW-0677">Repeat</keyword>
<dbReference type="Pfam" id="PF00560">
    <property type="entry name" value="LRR_1"/>
    <property type="match status" value="3"/>
</dbReference>
<dbReference type="PANTHER" id="PTHR48009:SF16">
    <property type="entry name" value="LEUCINE-RICH REPEAT-CONTAINING N-TERMINAL PLANT-TYPE DOMAIN-CONTAINING PROTEIN"/>
    <property type="match status" value="1"/>
</dbReference>
<dbReference type="Gene3D" id="3.80.10.10">
    <property type="entry name" value="Ribonuclease Inhibitor"/>
    <property type="match status" value="2"/>
</dbReference>
<comment type="subcellular location">
    <subcellularLocation>
        <location evidence="1">Cell membrane</location>
    </subcellularLocation>
    <subcellularLocation>
        <location evidence="2">Membrane</location>
        <topology evidence="2">Single-pass type I membrane protein</topology>
    </subcellularLocation>
</comment>
<evidence type="ECO:0000259" key="12">
    <source>
        <dbReference type="Pfam" id="PF08263"/>
    </source>
</evidence>
<keyword evidence="7" id="KW-0732">Signal</keyword>
<feature type="domain" description="Leucine-rich repeat-containing N-terminal plant-type" evidence="12">
    <location>
        <begin position="42"/>
        <end position="77"/>
    </location>
</feature>
<evidence type="ECO:0000256" key="9">
    <source>
        <dbReference type="ARBA" id="ARBA00022989"/>
    </source>
</evidence>
<keyword evidence="10" id="KW-0472">Membrane</keyword>
<evidence type="ECO:0000256" key="8">
    <source>
        <dbReference type="ARBA" id="ARBA00022737"/>
    </source>
</evidence>
<dbReference type="SUPFAM" id="SSF52047">
    <property type="entry name" value="RNI-like"/>
    <property type="match status" value="1"/>
</dbReference>
<reference evidence="13 14" key="1">
    <citation type="journal article" date="2021" name="Commun. Biol.">
        <title>The genome of Shorea leprosula (Dipterocarpaceae) highlights the ecological relevance of drought in aseasonal tropical rainforests.</title>
        <authorList>
            <person name="Ng K.K.S."/>
            <person name="Kobayashi M.J."/>
            <person name="Fawcett J.A."/>
            <person name="Hatakeyama M."/>
            <person name="Paape T."/>
            <person name="Ng C.H."/>
            <person name="Ang C.C."/>
            <person name="Tnah L.H."/>
            <person name="Lee C.T."/>
            <person name="Nishiyama T."/>
            <person name="Sese J."/>
            <person name="O'Brien M.J."/>
            <person name="Copetti D."/>
            <person name="Mohd Noor M.I."/>
            <person name="Ong R.C."/>
            <person name="Putra M."/>
            <person name="Sireger I.Z."/>
            <person name="Indrioko S."/>
            <person name="Kosugi Y."/>
            <person name="Izuno A."/>
            <person name="Isagi Y."/>
            <person name="Lee S.L."/>
            <person name="Shimizu K.K."/>
        </authorList>
    </citation>
    <scope>NUCLEOTIDE SEQUENCE [LARGE SCALE GENOMIC DNA]</scope>
    <source>
        <strain evidence="13">214</strain>
    </source>
</reference>
<dbReference type="Pfam" id="PF08263">
    <property type="entry name" value="LRRNT_2"/>
    <property type="match status" value="1"/>
</dbReference>
<accession>A0AAV5IC03</accession>
<evidence type="ECO:0000256" key="5">
    <source>
        <dbReference type="ARBA" id="ARBA00022614"/>
    </source>
</evidence>
<dbReference type="InterPro" id="IPR032675">
    <property type="entry name" value="LRR_dom_sf"/>
</dbReference>
<comment type="caution">
    <text evidence="13">The sequence shown here is derived from an EMBL/GenBank/DDBJ whole genome shotgun (WGS) entry which is preliminary data.</text>
</comment>
<evidence type="ECO:0000313" key="14">
    <source>
        <dbReference type="Proteomes" id="UP001054252"/>
    </source>
</evidence>
<gene>
    <name evidence="13" type="ORF">SLEP1_g9161</name>
</gene>
<dbReference type="InterPro" id="IPR001611">
    <property type="entry name" value="Leu-rich_rpt"/>
</dbReference>
<keyword evidence="11" id="KW-0325">Glycoprotein</keyword>
<dbReference type="FunFam" id="3.80.10.10:FF:000041">
    <property type="entry name" value="LRR receptor-like serine/threonine-protein kinase ERECTA"/>
    <property type="match status" value="1"/>
</dbReference>
<proteinExistence type="inferred from homology"/>
<keyword evidence="5" id="KW-0433">Leucine-rich repeat</keyword>
<dbReference type="InterPro" id="IPR053213">
    <property type="entry name" value="RLP29"/>
</dbReference>
<evidence type="ECO:0000256" key="10">
    <source>
        <dbReference type="ARBA" id="ARBA00023136"/>
    </source>
</evidence>